<evidence type="ECO:0000313" key="2">
    <source>
        <dbReference type="Proteomes" id="UP001178508"/>
    </source>
</evidence>
<organism evidence="1 2">
    <name type="scientific">Xyrichtys novacula</name>
    <name type="common">Pearly razorfish</name>
    <name type="synonym">Hemipteronotus novacula</name>
    <dbReference type="NCBI Taxonomy" id="13765"/>
    <lineage>
        <taxon>Eukaryota</taxon>
        <taxon>Metazoa</taxon>
        <taxon>Chordata</taxon>
        <taxon>Craniata</taxon>
        <taxon>Vertebrata</taxon>
        <taxon>Euteleostomi</taxon>
        <taxon>Actinopterygii</taxon>
        <taxon>Neopterygii</taxon>
        <taxon>Teleostei</taxon>
        <taxon>Neoteleostei</taxon>
        <taxon>Acanthomorphata</taxon>
        <taxon>Eupercaria</taxon>
        <taxon>Labriformes</taxon>
        <taxon>Labridae</taxon>
        <taxon>Xyrichtys</taxon>
    </lineage>
</organism>
<gene>
    <name evidence="1" type="ORF">XNOV1_A017210</name>
</gene>
<dbReference type="Proteomes" id="UP001178508">
    <property type="component" value="Chromosome 12"/>
</dbReference>
<dbReference type="EMBL" id="OY660875">
    <property type="protein sequence ID" value="CAJ1069751.1"/>
    <property type="molecule type" value="Genomic_DNA"/>
</dbReference>
<evidence type="ECO:0000313" key="1">
    <source>
        <dbReference type="EMBL" id="CAJ1069751.1"/>
    </source>
</evidence>
<dbReference type="AlphaFoldDB" id="A0AAV1GA68"/>
<reference evidence="1" key="1">
    <citation type="submission" date="2023-08" db="EMBL/GenBank/DDBJ databases">
        <authorList>
            <person name="Alioto T."/>
            <person name="Alioto T."/>
            <person name="Gomez Garrido J."/>
        </authorList>
    </citation>
    <scope>NUCLEOTIDE SEQUENCE</scope>
</reference>
<accession>A0AAV1GA68</accession>
<proteinExistence type="predicted"/>
<sequence>MTDQEKQLRSRSNKNDSECCSGSAAIMKELKALNTRLDRMQIDLENKVNSRIDSMQKQVNSRVDQLCGSMEKLIAENKDAGLKEIEKATKDMRANLDTEVELSSVQVKIAVLRRESKLNDNERFNKVYVSSAKSHAGRLLELNFRSLIRETAVGKDFYLTGNGRLMKRTQSSRSVAREAGLGSD</sequence>
<keyword evidence="2" id="KW-1185">Reference proteome</keyword>
<protein>
    <submittedName>
        <fullName evidence="1">PREDICTED: uncharacterized protein LOC106519492</fullName>
    </submittedName>
</protein>
<name>A0AAV1GA68_XYRNO</name>